<dbReference type="EMBL" id="OZ075137">
    <property type="protein sequence ID" value="CAL5006222.1"/>
    <property type="molecule type" value="Genomic_DNA"/>
</dbReference>
<keyword evidence="3" id="KW-1185">Reference proteome</keyword>
<dbReference type="AlphaFoldDB" id="A0ABC9BUN0"/>
<feature type="transmembrane region" description="Helical" evidence="1">
    <location>
        <begin position="147"/>
        <end position="168"/>
    </location>
</feature>
<protein>
    <submittedName>
        <fullName evidence="2">Uncharacterized protein</fullName>
    </submittedName>
</protein>
<feature type="transmembrane region" description="Helical" evidence="1">
    <location>
        <begin position="55"/>
        <end position="82"/>
    </location>
</feature>
<evidence type="ECO:0000313" key="2">
    <source>
        <dbReference type="EMBL" id="CAL5006222.1"/>
    </source>
</evidence>
<dbReference type="Proteomes" id="UP001497457">
    <property type="component" value="Chromosome 27b"/>
</dbReference>
<evidence type="ECO:0000313" key="3">
    <source>
        <dbReference type="Proteomes" id="UP001497457"/>
    </source>
</evidence>
<feature type="transmembrane region" description="Helical" evidence="1">
    <location>
        <begin position="114"/>
        <end position="135"/>
    </location>
</feature>
<organism evidence="2 3">
    <name type="scientific">Urochloa decumbens</name>
    <dbReference type="NCBI Taxonomy" id="240449"/>
    <lineage>
        <taxon>Eukaryota</taxon>
        <taxon>Viridiplantae</taxon>
        <taxon>Streptophyta</taxon>
        <taxon>Embryophyta</taxon>
        <taxon>Tracheophyta</taxon>
        <taxon>Spermatophyta</taxon>
        <taxon>Magnoliopsida</taxon>
        <taxon>Liliopsida</taxon>
        <taxon>Poales</taxon>
        <taxon>Poaceae</taxon>
        <taxon>PACMAD clade</taxon>
        <taxon>Panicoideae</taxon>
        <taxon>Panicodae</taxon>
        <taxon>Paniceae</taxon>
        <taxon>Melinidinae</taxon>
        <taxon>Urochloa</taxon>
    </lineage>
</organism>
<evidence type="ECO:0000256" key="1">
    <source>
        <dbReference type="SAM" id="Phobius"/>
    </source>
</evidence>
<reference evidence="2 3" key="2">
    <citation type="submission" date="2024-10" db="EMBL/GenBank/DDBJ databases">
        <authorList>
            <person name="Ryan C."/>
        </authorList>
    </citation>
    <scope>NUCLEOTIDE SEQUENCE [LARGE SCALE GENOMIC DNA]</scope>
</reference>
<feature type="transmembrane region" description="Helical" evidence="1">
    <location>
        <begin position="16"/>
        <end position="43"/>
    </location>
</feature>
<accession>A0ABC9BUN0</accession>
<sequence>MAAADGVLPPAPLSRLAAAAADAMVCLWLASAWFLIAGLDALLIGHLACGTKCPVVIHAALTVILVALPSFLILGAVCALLFGKFVQPASYTNGSDKTSATQGIMDSTVMAVHIISSAAFVFLEIIGFLLSCFAVRGSRMHKVASVIVYMPPLGMGAMSCFVVLPGLAVKTWKMRPFGSASRSAEPIFSYDMEQQVAN</sequence>
<gene>
    <name evidence="2" type="ORF">URODEC1_LOCUS67941</name>
</gene>
<keyword evidence="1" id="KW-1133">Transmembrane helix</keyword>
<keyword evidence="1" id="KW-0812">Transmembrane</keyword>
<name>A0ABC9BUN0_9POAL</name>
<proteinExistence type="predicted"/>
<reference evidence="3" key="1">
    <citation type="submission" date="2024-06" db="EMBL/GenBank/DDBJ databases">
        <authorList>
            <person name="Ryan C."/>
        </authorList>
    </citation>
    <scope>NUCLEOTIDE SEQUENCE [LARGE SCALE GENOMIC DNA]</scope>
</reference>
<keyword evidence="1" id="KW-0472">Membrane</keyword>